<dbReference type="PANTHER" id="PTHR37423">
    <property type="entry name" value="SOLUBLE LYTIC MUREIN TRANSGLYCOSYLASE-RELATED"/>
    <property type="match status" value="1"/>
</dbReference>
<accession>A0A5C8KQJ9</accession>
<dbReference type="InterPro" id="IPR023346">
    <property type="entry name" value="Lysozyme-like_dom_sf"/>
</dbReference>
<dbReference type="PROSITE" id="PS51782">
    <property type="entry name" value="LYSM"/>
    <property type="match status" value="1"/>
</dbReference>
<dbReference type="Proteomes" id="UP000321248">
    <property type="component" value="Unassembled WGS sequence"/>
</dbReference>
<dbReference type="SUPFAM" id="SSF53955">
    <property type="entry name" value="Lysozyme-like"/>
    <property type="match status" value="1"/>
</dbReference>
<feature type="domain" description="LysM" evidence="2">
    <location>
        <begin position="223"/>
        <end position="269"/>
    </location>
</feature>
<dbReference type="Gene3D" id="1.10.530.10">
    <property type="match status" value="1"/>
</dbReference>
<name>A0A5C8KQJ9_9GAMM</name>
<dbReference type="SMART" id="SM00257">
    <property type="entry name" value="LysM"/>
    <property type="match status" value="1"/>
</dbReference>
<keyword evidence="4" id="KW-1185">Reference proteome</keyword>
<proteinExistence type="inferred from homology"/>
<reference evidence="3 4" key="1">
    <citation type="submission" date="2019-08" db="EMBL/GenBank/DDBJ databases">
        <authorList>
            <person name="Karlyshev A.V."/>
        </authorList>
    </citation>
    <scope>NUCLEOTIDE SEQUENCE [LARGE SCALE GENOMIC DNA]</scope>
    <source>
        <strain evidence="3 4">Alg18-2.2</strain>
    </source>
</reference>
<dbReference type="CDD" id="cd00118">
    <property type="entry name" value="LysM"/>
    <property type="match status" value="1"/>
</dbReference>
<evidence type="ECO:0000256" key="1">
    <source>
        <dbReference type="ARBA" id="ARBA00007734"/>
    </source>
</evidence>
<dbReference type="PANTHER" id="PTHR37423:SF2">
    <property type="entry name" value="MEMBRANE-BOUND LYTIC MUREIN TRANSGLYCOSYLASE C"/>
    <property type="match status" value="1"/>
</dbReference>
<evidence type="ECO:0000313" key="4">
    <source>
        <dbReference type="Proteomes" id="UP000321248"/>
    </source>
</evidence>
<dbReference type="Pfam" id="PF01464">
    <property type="entry name" value="SLT"/>
    <property type="match status" value="1"/>
</dbReference>
<organism evidence="3 4">
    <name type="scientific">Alkalisalibacterium limincola</name>
    <dbReference type="NCBI Taxonomy" id="2699169"/>
    <lineage>
        <taxon>Bacteria</taxon>
        <taxon>Pseudomonadati</taxon>
        <taxon>Pseudomonadota</taxon>
        <taxon>Gammaproteobacteria</taxon>
        <taxon>Lysobacterales</taxon>
        <taxon>Lysobacteraceae</taxon>
        <taxon>Alkalisalibacterium</taxon>
    </lineage>
</organism>
<evidence type="ECO:0000259" key="2">
    <source>
        <dbReference type="PROSITE" id="PS51782"/>
    </source>
</evidence>
<comment type="caution">
    <text evidence="3">The sequence shown here is derived from an EMBL/GenBank/DDBJ whole genome shotgun (WGS) entry which is preliminary data.</text>
</comment>
<dbReference type="InterPro" id="IPR036779">
    <property type="entry name" value="LysM_dom_sf"/>
</dbReference>
<dbReference type="AlphaFoldDB" id="A0A5C8KQJ9"/>
<gene>
    <name evidence="3" type="ORF">FU658_09245</name>
</gene>
<protein>
    <submittedName>
        <fullName evidence="3">Transglycosylase SLT domain-containing protein</fullName>
    </submittedName>
</protein>
<evidence type="ECO:0000313" key="3">
    <source>
        <dbReference type="EMBL" id="TXK62031.1"/>
    </source>
</evidence>
<dbReference type="InterPro" id="IPR008258">
    <property type="entry name" value="Transglycosylase_SLT_dom_1"/>
</dbReference>
<dbReference type="EMBL" id="VRTS01000006">
    <property type="protein sequence ID" value="TXK62031.1"/>
    <property type="molecule type" value="Genomic_DNA"/>
</dbReference>
<dbReference type="InterPro" id="IPR018392">
    <property type="entry name" value="LysM"/>
</dbReference>
<comment type="similarity">
    <text evidence="1">Belongs to the transglycosylase Slt family.</text>
</comment>
<dbReference type="RefSeq" id="WP_147891824.1">
    <property type="nucleotide sequence ID" value="NZ_VRTS01000006.1"/>
</dbReference>
<sequence length="274" mass="29471">MHAISRAGATGPLQFMYQTGLRFGLGRVDGFDTRYDPQLSARANVAYLQERLAELDGDLELALAAYNGGEGRVGRLYRAHPGKRFWDPEIYSQLPSETQEYVPMVLAAAWLFLHADEYGLELGPVDTRPGSVLLVRDATLNELAICIGSAGAREGWFRVLRNLNARYQTGDVIPAGSEFAVPRQLEPVYYSQCVDEGRATLARTLVSARAPAAAQTAAASAARTHTVGRGDTLASIARRYNCGGTTALARANGISGPGFVIRPGQRIQLVGCSG</sequence>
<dbReference type="SUPFAM" id="SSF54106">
    <property type="entry name" value="LysM domain"/>
    <property type="match status" value="1"/>
</dbReference>
<dbReference type="Gene3D" id="3.10.350.10">
    <property type="entry name" value="LysM domain"/>
    <property type="match status" value="1"/>
</dbReference>
<dbReference type="OrthoDB" id="9815002at2"/>
<dbReference type="Pfam" id="PF01476">
    <property type="entry name" value="LysM"/>
    <property type="match status" value="1"/>
</dbReference>